<dbReference type="GO" id="GO:0016616">
    <property type="term" value="F:oxidoreductase activity, acting on the CH-OH group of donors, NAD or NADP as acceptor"/>
    <property type="evidence" value="ECO:0007669"/>
    <property type="project" value="UniProtKB-ARBA"/>
</dbReference>
<dbReference type="InterPro" id="IPR036291">
    <property type="entry name" value="NAD(P)-bd_dom_sf"/>
</dbReference>
<dbReference type="InterPro" id="IPR057326">
    <property type="entry name" value="KR_dom"/>
</dbReference>
<accession>A0A0F6YGS5</accession>
<dbReference type="AlphaFoldDB" id="A0A0F6YGS5"/>
<dbReference type="FunFam" id="3.40.50.720:FF:000084">
    <property type="entry name" value="Short-chain dehydrogenase reductase"/>
    <property type="match status" value="1"/>
</dbReference>
<dbReference type="PROSITE" id="PS00061">
    <property type="entry name" value="ADH_SHORT"/>
    <property type="match status" value="1"/>
</dbReference>
<comment type="similarity">
    <text evidence="1">Belongs to the short-chain dehydrogenases/reductases (SDR) family.</text>
</comment>
<dbReference type="PANTHER" id="PTHR42760">
    <property type="entry name" value="SHORT-CHAIN DEHYDROGENASES/REDUCTASES FAMILY MEMBER"/>
    <property type="match status" value="1"/>
</dbReference>
<dbReference type="PRINTS" id="PR00081">
    <property type="entry name" value="GDHRDH"/>
</dbReference>
<dbReference type="Proteomes" id="UP000034883">
    <property type="component" value="Chromosome"/>
</dbReference>
<evidence type="ECO:0000259" key="2">
    <source>
        <dbReference type="SMART" id="SM00822"/>
    </source>
</evidence>
<reference evidence="3 4" key="1">
    <citation type="submission" date="2015-03" db="EMBL/GenBank/DDBJ databases">
        <title>Genome assembly of Sandaracinus amylolyticus DSM 53668.</title>
        <authorList>
            <person name="Sharma G."/>
            <person name="Subramanian S."/>
        </authorList>
    </citation>
    <scope>NUCLEOTIDE SEQUENCE [LARGE SCALE GENOMIC DNA]</scope>
    <source>
        <strain evidence="3 4">DSM 53668</strain>
    </source>
</reference>
<dbReference type="OrthoDB" id="5363038at2"/>
<evidence type="ECO:0000313" key="3">
    <source>
        <dbReference type="EMBL" id="AKF04263.1"/>
    </source>
</evidence>
<name>A0A0F6YGS5_9BACT</name>
<organism evidence="3 4">
    <name type="scientific">Sandaracinus amylolyticus</name>
    <dbReference type="NCBI Taxonomy" id="927083"/>
    <lineage>
        <taxon>Bacteria</taxon>
        <taxon>Pseudomonadati</taxon>
        <taxon>Myxococcota</taxon>
        <taxon>Polyangia</taxon>
        <taxon>Polyangiales</taxon>
        <taxon>Sandaracinaceae</taxon>
        <taxon>Sandaracinus</taxon>
    </lineage>
</organism>
<dbReference type="RefSeq" id="WP_053231617.1">
    <property type="nucleotide sequence ID" value="NZ_CP011125.1"/>
</dbReference>
<dbReference type="PRINTS" id="PR00080">
    <property type="entry name" value="SDRFAMILY"/>
</dbReference>
<sequence length="245" mass="25544">MKRLEDRVVIVTGGSRGLGRAIAIEAAAEGARVVVAYRRREREAREVVDAIGPSSCAIAVDVRDVASVDRLFAQVLETHGRVDGLVTSAGIVSDGWLATLPIEQWDDVVTTNLRGTMATVRAALRPMIARKSGAIVALSSIAASRASPGQASYAATKGAIESMARTLAAEVARHGVRVNALAPGLIDAGMVKATPLDRVTAAMTRIPLGRLGRAREIARAAVFLLSDDASYVTGHTLVVDGGLSA</sequence>
<evidence type="ECO:0000313" key="4">
    <source>
        <dbReference type="Proteomes" id="UP000034883"/>
    </source>
</evidence>
<dbReference type="GO" id="GO:0030497">
    <property type="term" value="P:fatty acid elongation"/>
    <property type="evidence" value="ECO:0007669"/>
    <property type="project" value="TreeGrafter"/>
</dbReference>
<protein>
    <submittedName>
        <fullName evidence="3">3-oxoacyl-[acyl-carrier protein] reductase</fullName>
    </submittedName>
</protein>
<dbReference type="Pfam" id="PF13561">
    <property type="entry name" value="adh_short_C2"/>
    <property type="match status" value="1"/>
</dbReference>
<dbReference type="InterPro" id="IPR002347">
    <property type="entry name" value="SDR_fam"/>
</dbReference>
<evidence type="ECO:0000256" key="1">
    <source>
        <dbReference type="ARBA" id="ARBA00006484"/>
    </source>
</evidence>
<dbReference type="SUPFAM" id="SSF51735">
    <property type="entry name" value="NAD(P)-binding Rossmann-fold domains"/>
    <property type="match status" value="1"/>
</dbReference>
<dbReference type="KEGG" id="samy:DB32_001412"/>
<dbReference type="Gene3D" id="3.40.50.720">
    <property type="entry name" value="NAD(P)-binding Rossmann-like Domain"/>
    <property type="match status" value="1"/>
</dbReference>
<keyword evidence="4" id="KW-1185">Reference proteome</keyword>
<proteinExistence type="inferred from homology"/>
<dbReference type="InterPro" id="IPR020904">
    <property type="entry name" value="Sc_DH/Rdtase_CS"/>
</dbReference>
<dbReference type="SMART" id="SM00822">
    <property type="entry name" value="PKS_KR"/>
    <property type="match status" value="1"/>
</dbReference>
<dbReference type="PANTHER" id="PTHR42760:SF135">
    <property type="entry name" value="BLL7886 PROTEIN"/>
    <property type="match status" value="1"/>
</dbReference>
<gene>
    <name evidence="3" type="ORF">DB32_001412</name>
</gene>
<dbReference type="STRING" id="927083.DB32_001412"/>
<dbReference type="EMBL" id="CP011125">
    <property type="protein sequence ID" value="AKF04263.1"/>
    <property type="molecule type" value="Genomic_DNA"/>
</dbReference>
<feature type="domain" description="Ketoreductase" evidence="2">
    <location>
        <begin position="7"/>
        <end position="194"/>
    </location>
</feature>